<accession>A0A5K3FPM9</accession>
<name>A0A5K3FPM9_MESCO</name>
<feature type="compositionally biased region" description="Acidic residues" evidence="1">
    <location>
        <begin position="70"/>
        <end position="81"/>
    </location>
</feature>
<dbReference type="AlphaFoldDB" id="A0A5K3FPM9"/>
<feature type="compositionally biased region" description="Basic and acidic residues" evidence="1">
    <location>
        <begin position="53"/>
        <end position="69"/>
    </location>
</feature>
<dbReference type="WBParaSite" id="MCU_009477-RB">
    <property type="protein sequence ID" value="MCU_009477-RB"/>
    <property type="gene ID" value="MCU_009477"/>
</dbReference>
<reference evidence="2" key="1">
    <citation type="submission" date="2019-11" db="UniProtKB">
        <authorList>
            <consortium name="WormBaseParasite"/>
        </authorList>
    </citation>
    <scope>IDENTIFICATION</scope>
</reference>
<organism evidence="2">
    <name type="scientific">Mesocestoides corti</name>
    <name type="common">Flatworm</name>
    <dbReference type="NCBI Taxonomy" id="53468"/>
    <lineage>
        <taxon>Eukaryota</taxon>
        <taxon>Metazoa</taxon>
        <taxon>Spiralia</taxon>
        <taxon>Lophotrochozoa</taxon>
        <taxon>Platyhelminthes</taxon>
        <taxon>Cestoda</taxon>
        <taxon>Eucestoda</taxon>
        <taxon>Cyclophyllidea</taxon>
        <taxon>Mesocestoididae</taxon>
        <taxon>Mesocestoides</taxon>
    </lineage>
</organism>
<feature type="compositionally biased region" description="Basic and acidic residues" evidence="1">
    <location>
        <begin position="1"/>
        <end position="10"/>
    </location>
</feature>
<feature type="compositionally biased region" description="Basic residues" evidence="1">
    <location>
        <begin position="43"/>
        <end position="52"/>
    </location>
</feature>
<feature type="compositionally biased region" description="Basic residues" evidence="1">
    <location>
        <begin position="176"/>
        <end position="190"/>
    </location>
</feature>
<sequence length="234" mass="28029">MESRYSERPRRQAVPHRHHSYVPTRLEFSSDSDDSDDRYRPPQARHQKQRPKPPRELKREPMRSRRELDYSDAETAEEEYFSDPSTAVPPRRRPGECLHKANRKPHSRPKEEERPQRSNHKVVERKTTTRPSKQNDENDVKIRRKPMPKDKYTESRFMQSDGRDYSDAEYEEMGRHQQHRHHRHHFARGPHAKELQLSDESEQPKAYSRPRRRVVDSGNGRKRNVGAATQFKRL</sequence>
<feature type="compositionally biased region" description="Basic and acidic residues" evidence="1">
    <location>
        <begin position="108"/>
        <end position="154"/>
    </location>
</feature>
<evidence type="ECO:0000256" key="1">
    <source>
        <dbReference type="SAM" id="MobiDB-lite"/>
    </source>
</evidence>
<feature type="compositionally biased region" description="Basic residues" evidence="1">
    <location>
        <begin position="11"/>
        <end position="20"/>
    </location>
</feature>
<protein>
    <submittedName>
        <fullName evidence="2">Uncharacterized protein</fullName>
    </submittedName>
</protein>
<feature type="region of interest" description="Disordered" evidence="1">
    <location>
        <begin position="1"/>
        <end position="234"/>
    </location>
</feature>
<proteinExistence type="predicted"/>
<evidence type="ECO:0000313" key="2">
    <source>
        <dbReference type="WBParaSite" id="MCU_009477-RB"/>
    </source>
</evidence>